<gene>
    <name evidence="1" type="ORF">GGP61_001832</name>
</gene>
<sequence>MQQTLLALLAILLATFLSFNQKQGIVQSRSQVVRAEMEQMALGVAKQAMQTIRSRAFDQATVELPPDSIVATSDLESRSSIRSATKDCKALDGGLGGICSDIDDFHGNMATITFTFPTGSFDFKIVDITVRYVDTNLQPTEGARSTQKEIVLKIQDTPSSGAPRLPEPIEYSEVVSYP</sequence>
<accession>A0A9X2Q7Q0</accession>
<dbReference type="EMBL" id="JANUAE010000005">
    <property type="protein sequence ID" value="MCS3710228.1"/>
    <property type="molecule type" value="Genomic_DNA"/>
</dbReference>
<dbReference type="Proteomes" id="UP001155057">
    <property type="component" value="Unassembled WGS sequence"/>
</dbReference>
<reference evidence="1" key="1">
    <citation type="submission" date="2022-08" db="EMBL/GenBank/DDBJ databases">
        <title>Genomic Encyclopedia of Type Strains, Phase V (KMG-V): Genome sequencing to study the core and pangenomes of soil and plant-associated prokaryotes.</title>
        <authorList>
            <person name="Whitman W."/>
        </authorList>
    </citation>
    <scope>NUCLEOTIDE SEQUENCE</scope>
    <source>
        <strain evidence="1">SP3049</strain>
    </source>
</reference>
<comment type="caution">
    <text evidence="1">The sequence shown here is derived from an EMBL/GenBank/DDBJ whole genome shotgun (WGS) entry which is preliminary data.</text>
</comment>
<organism evidence="1 2">
    <name type="scientific">Salinibacter ruber</name>
    <dbReference type="NCBI Taxonomy" id="146919"/>
    <lineage>
        <taxon>Bacteria</taxon>
        <taxon>Pseudomonadati</taxon>
        <taxon>Rhodothermota</taxon>
        <taxon>Rhodothermia</taxon>
        <taxon>Rhodothermales</taxon>
        <taxon>Salinibacteraceae</taxon>
        <taxon>Salinibacter</taxon>
    </lineage>
</organism>
<protein>
    <submittedName>
        <fullName evidence="1">Uncharacterized protein</fullName>
    </submittedName>
</protein>
<dbReference type="AlphaFoldDB" id="A0A9X2Q7Q0"/>
<evidence type="ECO:0000313" key="1">
    <source>
        <dbReference type="EMBL" id="MCS3710228.1"/>
    </source>
</evidence>
<evidence type="ECO:0000313" key="2">
    <source>
        <dbReference type="Proteomes" id="UP001155057"/>
    </source>
</evidence>
<name>A0A9X2Q7Q0_9BACT</name>
<dbReference type="RefSeq" id="WP_013061799.1">
    <property type="nucleotide sequence ID" value="NZ_JANUAE010000005.1"/>
</dbReference>
<proteinExistence type="predicted"/>